<dbReference type="Gene3D" id="2.40.128.420">
    <property type="match status" value="1"/>
</dbReference>
<dbReference type="InterPro" id="IPR040580">
    <property type="entry name" value="DUF5627"/>
</dbReference>
<evidence type="ECO:0000313" key="5">
    <source>
        <dbReference type="Proteomes" id="UP000215155"/>
    </source>
</evidence>
<keyword evidence="1" id="KW-0732">Signal</keyword>
<dbReference type="RefSeq" id="WP_089543966.1">
    <property type="nucleotide sequence ID" value="NZ_DAWCZU010000009.1"/>
</dbReference>
<name>A0AA91TJR0_9BACT</name>
<evidence type="ECO:0000259" key="2">
    <source>
        <dbReference type="Pfam" id="PF08522"/>
    </source>
</evidence>
<protein>
    <submittedName>
        <fullName evidence="4">Adhesin</fullName>
    </submittedName>
</protein>
<dbReference type="Proteomes" id="UP000215155">
    <property type="component" value="Unassembled WGS sequence"/>
</dbReference>
<feature type="chain" id="PRO_5041655561" evidence="1">
    <location>
        <begin position="23"/>
        <end position="349"/>
    </location>
</feature>
<organism evidence="4 5">
    <name type="scientific">Segatella copri</name>
    <dbReference type="NCBI Taxonomy" id="165179"/>
    <lineage>
        <taxon>Bacteria</taxon>
        <taxon>Pseudomonadati</taxon>
        <taxon>Bacteroidota</taxon>
        <taxon>Bacteroidia</taxon>
        <taxon>Bacteroidales</taxon>
        <taxon>Prevotellaceae</taxon>
        <taxon>Segatella</taxon>
    </lineage>
</organism>
<feature type="signal peptide" evidence="1">
    <location>
        <begin position="1"/>
        <end position="22"/>
    </location>
</feature>
<dbReference type="Pfam" id="PF18620">
    <property type="entry name" value="DUF5627"/>
    <property type="match status" value="1"/>
</dbReference>
<evidence type="ECO:0000313" key="4">
    <source>
        <dbReference type="EMBL" id="OXL43997.1"/>
    </source>
</evidence>
<feature type="domain" description="DUF5627" evidence="3">
    <location>
        <begin position="201"/>
        <end position="334"/>
    </location>
</feature>
<dbReference type="EMBL" id="NMPZ01000010">
    <property type="protein sequence ID" value="OXL43997.1"/>
    <property type="molecule type" value="Genomic_DNA"/>
</dbReference>
<evidence type="ECO:0000256" key="1">
    <source>
        <dbReference type="SAM" id="SignalP"/>
    </source>
</evidence>
<dbReference type="InterPro" id="IPR013728">
    <property type="entry name" value="BT_3987-like_N"/>
</dbReference>
<gene>
    <name evidence="4" type="ORF">CFT61_07685</name>
</gene>
<evidence type="ECO:0000259" key="3">
    <source>
        <dbReference type="Pfam" id="PF18620"/>
    </source>
</evidence>
<accession>A0AA91TJR0</accession>
<feature type="domain" description="BT-3987-like N-terminal" evidence="2">
    <location>
        <begin position="37"/>
        <end position="157"/>
    </location>
</feature>
<proteinExistence type="predicted"/>
<comment type="caution">
    <text evidence="4">The sequence shown here is derived from an EMBL/GenBank/DDBJ whole genome shotgun (WGS) entry which is preliminary data.</text>
</comment>
<dbReference type="Gene3D" id="2.60.40.1740">
    <property type="entry name" value="hypothetical protein (bacova_03559)"/>
    <property type="match status" value="1"/>
</dbReference>
<reference evidence="4 5" key="1">
    <citation type="submission" date="2017-07" db="EMBL/GenBank/DDBJ databases">
        <title>Draft genome sequence of Prevotella copri isolated from the gut of healthy adult Indian.</title>
        <authorList>
            <person name="Das B."/>
            <person name="Bag S."/>
            <person name="Ghosh T.S."/>
        </authorList>
    </citation>
    <scope>NUCLEOTIDE SEQUENCE [LARGE SCALE GENOMIC DNA]</scope>
    <source>
        <strain evidence="4 5">Indica</strain>
    </source>
</reference>
<dbReference type="AlphaFoldDB" id="A0AA91TJR0"/>
<sequence>MKISKYLSMAALGILALGFNSCENGNQEFPDYEGGTTVYYPYQYIERSVVLGNDENRDNTDDNNHVLYIVSTMGGAYNGKNITLNVDVDNSLCDNLYFEDGVTPVKPMPSNYYTIPTKTVAYNGKLQGRLQVKLEDAFFADPDCAKNTYVIPVRIKEMVGADSILSGSPFVAGTTPVRTDASAWSVAPKDYILYCVRFMNPWDGYYFRRGTDKITENGQTHEVKREGATLEKDEVSHITTKSLKECNFVVSVNKADGSKVSCNLKLTFDDNGNCTVTSDTEGMTASGSGKFVEKGAKLAWGNKDRDILTLNYKVDFGSGIALETSDQFVAETRGNTNGVVQFSPQYIKK</sequence>
<dbReference type="Pfam" id="PF08522">
    <property type="entry name" value="BT_3987-like_N"/>
    <property type="match status" value="1"/>
</dbReference>